<feature type="transmembrane region" description="Helical" evidence="2">
    <location>
        <begin position="98"/>
        <end position="121"/>
    </location>
</feature>
<proteinExistence type="predicted"/>
<dbReference type="Gene3D" id="3.40.30.10">
    <property type="entry name" value="Glutaredoxin"/>
    <property type="match status" value="1"/>
</dbReference>
<keyword evidence="2" id="KW-0812">Transmembrane</keyword>
<dbReference type="InterPro" id="IPR036249">
    <property type="entry name" value="Thioredoxin-like_sf"/>
</dbReference>
<dbReference type="PANTHER" id="PTHR42852">
    <property type="entry name" value="THIOL:DISULFIDE INTERCHANGE PROTEIN DSBE"/>
    <property type="match status" value="1"/>
</dbReference>
<evidence type="ECO:0000313" key="4">
    <source>
        <dbReference type="EMBL" id="MBP2242831.1"/>
    </source>
</evidence>
<dbReference type="EMBL" id="JAGIKZ010000027">
    <property type="protein sequence ID" value="MBP2242831.1"/>
    <property type="molecule type" value="Genomic_DNA"/>
</dbReference>
<keyword evidence="2" id="KW-1133">Transmembrane helix</keyword>
<dbReference type="CDD" id="cd02966">
    <property type="entry name" value="TlpA_like_family"/>
    <property type="match status" value="1"/>
</dbReference>
<evidence type="ECO:0000259" key="3">
    <source>
        <dbReference type="PROSITE" id="PS51352"/>
    </source>
</evidence>
<dbReference type="Proteomes" id="UP001519293">
    <property type="component" value="Unassembled WGS sequence"/>
</dbReference>
<protein>
    <submittedName>
        <fullName evidence="4">Peroxiredoxin</fullName>
    </submittedName>
</protein>
<dbReference type="InterPro" id="IPR050553">
    <property type="entry name" value="Thioredoxin_ResA/DsbE_sf"/>
</dbReference>
<dbReference type="RefSeq" id="WP_083953996.1">
    <property type="nucleotide sequence ID" value="NZ_JAGIKZ010000027.1"/>
</dbReference>
<feature type="transmembrane region" description="Helical" evidence="2">
    <location>
        <begin position="68"/>
        <end position="91"/>
    </location>
</feature>
<dbReference type="InterPro" id="IPR017937">
    <property type="entry name" value="Thioredoxin_CS"/>
</dbReference>
<sequence>MMKWIVLSIAIVIGFVFLKLWLNRSQKGDSGKQIFDLALNSLFWGFLIWKGSLLLFEPKLVIESPMSLLYFTGGLKGLFLGMLCALIYFFFTTRKLMVTNVVIIQSVVIFAFAVMCSYFLVNLILNNDKPKVNTATTKTVEVGLQEGNKAPDFVLKSLEDTNVKLSDLQGKKLILNFWATWCPPCKAEIPHMQEFYATRDKSNVEILAINLTTSEKNSENVKEFMEERNVTFPVLLDEEGDIGTLYQAITIPTSYFIDSHGIIRKKIVGPMDKEMMNQLIENMSD</sequence>
<comment type="caution">
    <text evidence="4">The sequence shown here is derived from an EMBL/GenBank/DDBJ whole genome shotgun (WGS) entry which is preliminary data.</text>
</comment>
<evidence type="ECO:0000256" key="2">
    <source>
        <dbReference type="SAM" id="Phobius"/>
    </source>
</evidence>
<dbReference type="InterPro" id="IPR000866">
    <property type="entry name" value="AhpC/TSA"/>
</dbReference>
<keyword evidence="5" id="KW-1185">Reference proteome</keyword>
<dbReference type="Pfam" id="PF00578">
    <property type="entry name" value="AhpC-TSA"/>
    <property type="match status" value="1"/>
</dbReference>
<feature type="transmembrane region" description="Helical" evidence="2">
    <location>
        <begin position="6"/>
        <end position="22"/>
    </location>
</feature>
<dbReference type="PROSITE" id="PS00194">
    <property type="entry name" value="THIOREDOXIN_1"/>
    <property type="match status" value="1"/>
</dbReference>
<feature type="transmembrane region" description="Helical" evidence="2">
    <location>
        <begin position="34"/>
        <end position="56"/>
    </location>
</feature>
<keyword evidence="2" id="KW-0472">Membrane</keyword>
<accession>A0ABS4RK96</accession>
<evidence type="ECO:0000313" key="5">
    <source>
        <dbReference type="Proteomes" id="UP001519293"/>
    </source>
</evidence>
<gene>
    <name evidence="4" type="ORF">J2Z40_003412</name>
</gene>
<reference evidence="4 5" key="1">
    <citation type="submission" date="2021-03" db="EMBL/GenBank/DDBJ databases">
        <title>Genomic Encyclopedia of Type Strains, Phase IV (KMG-IV): sequencing the most valuable type-strain genomes for metagenomic binning, comparative biology and taxonomic classification.</title>
        <authorList>
            <person name="Goeker M."/>
        </authorList>
    </citation>
    <scope>NUCLEOTIDE SEQUENCE [LARGE SCALE GENOMIC DNA]</scope>
    <source>
        <strain evidence="4 5">DSM 26675</strain>
    </source>
</reference>
<feature type="domain" description="Thioredoxin" evidence="3">
    <location>
        <begin position="144"/>
        <end position="285"/>
    </location>
</feature>
<dbReference type="PROSITE" id="PS51352">
    <property type="entry name" value="THIOREDOXIN_2"/>
    <property type="match status" value="1"/>
</dbReference>
<dbReference type="PANTHER" id="PTHR42852:SF1">
    <property type="entry name" value="THIOREDOXIN-LIKE PROTEIN YNEN"/>
    <property type="match status" value="1"/>
</dbReference>
<evidence type="ECO:0000256" key="1">
    <source>
        <dbReference type="ARBA" id="ARBA00023157"/>
    </source>
</evidence>
<organism evidence="4 5">
    <name type="scientific">Cytobacillus eiseniae</name>
    <dbReference type="NCBI Taxonomy" id="762947"/>
    <lineage>
        <taxon>Bacteria</taxon>
        <taxon>Bacillati</taxon>
        <taxon>Bacillota</taxon>
        <taxon>Bacilli</taxon>
        <taxon>Bacillales</taxon>
        <taxon>Bacillaceae</taxon>
        <taxon>Cytobacillus</taxon>
    </lineage>
</organism>
<keyword evidence="1" id="KW-1015">Disulfide bond</keyword>
<name>A0ABS4RK96_9BACI</name>
<dbReference type="InterPro" id="IPR013766">
    <property type="entry name" value="Thioredoxin_domain"/>
</dbReference>
<dbReference type="SUPFAM" id="SSF52833">
    <property type="entry name" value="Thioredoxin-like"/>
    <property type="match status" value="1"/>
</dbReference>